<dbReference type="InterPro" id="IPR056764">
    <property type="entry name" value="LbH_EIF2B3/5"/>
</dbReference>
<comment type="caution">
    <text evidence="4">The sequence shown here is derived from an EMBL/GenBank/DDBJ whole genome shotgun (WGS) entry which is preliminary data.</text>
</comment>
<dbReference type="STRING" id="94643.A0A2A9M1E4"/>
<name>A0A2A9M1E4_BESBE</name>
<feature type="region of interest" description="Disordered" evidence="2">
    <location>
        <begin position="621"/>
        <end position="644"/>
    </location>
</feature>
<feature type="domain" description="EIF2B subunit epsilon/gamma LbH" evidence="3">
    <location>
        <begin position="271"/>
        <end position="371"/>
    </location>
</feature>
<proteinExistence type="predicted"/>
<dbReference type="GO" id="GO:0005085">
    <property type="term" value="F:guanyl-nucleotide exchange factor activity"/>
    <property type="evidence" value="ECO:0007669"/>
    <property type="project" value="TreeGrafter"/>
</dbReference>
<evidence type="ECO:0000256" key="1">
    <source>
        <dbReference type="ARBA" id="ARBA00022490"/>
    </source>
</evidence>
<dbReference type="KEGG" id="bbes:BESB_032610"/>
<feature type="region of interest" description="Disordered" evidence="2">
    <location>
        <begin position="686"/>
        <end position="706"/>
    </location>
</feature>
<evidence type="ECO:0000313" key="5">
    <source>
        <dbReference type="Proteomes" id="UP000224006"/>
    </source>
</evidence>
<dbReference type="EMBL" id="NWUJ01000017">
    <property type="protein sequence ID" value="PFH31064.1"/>
    <property type="molecule type" value="Genomic_DNA"/>
</dbReference>
<dbReference type="InterPro" id="IPR051956">
    <property type="entry name" value="eIF2B_epsilon"/>
</dbReference>
<dbReference type="GeneID" id="40308243"/>
<dbReference type="SUPFAM" id="SSF51161">
    <property type="entry name" value="Trimeric LpxA-like enzymes"/>
    <property type="match status" value="1"/>
</dbReference>
<dbReference type="PANTHER" id="PTHR45887">
    <property type="entry name" value="TRANSLATION INITIATION FACTOR EIF-2B SUBUNIT EPSILON"/>
    <property type="match status" value="1"/>
</dbReference>
<keyword evidence="1" id="KW-0963">Cytoplasm</keyword>
<dbReference type="Gene3D" id="2.160.10.10">
    <property type="entry name" value="Hexapeptide repeat proteins"/>
    <property type="match status" value="1"/>
</dbReference>
<dbReference type="VEuPathDB" id="ToxoDB:BESB_032610"/>
<evidence type="ECO:0000259" key="3">
    <source>
        <dbReference type="Pfam" id="PF25084"/>
    </source>
</evidence>
<evidence type="ECO:0000313" key="4">
    <source>
        <dbReference type="EMBL" id="PFH31064.1"/>
    </source>
</evidence>
<dbReference type="Proteomes" id="UP000224006">
    <property type="component" value="Unassembled WGS sequence"/>
</dbReference>
<accession>A0A2A9M1E4</accession>
<keyword evidence="5" id="KW-1185">Reference proteome</keyword>
<organism evidence="4 5">
    <name type="scientific">Besnoitia besnoiti</name>
    <name type="common">Apicomplexan protozoan</name>
    <dbReference type="NCBI Taxonomy" id="94643"/>
    <lineage>
        <taxon>Eukaryota</taxon>
        <taxon>Sar</taxon>
        <taxon>Alveolata</taxon>
        <taxon>Apicomplexa</taxon>
        <taxon>Conoidasida</taxon>
        <taxon>Coccidia</taxon>
        <taxon>Eucoccidiorida</taxon>
        <taxon>Eimeriorina</taxon>
        <taxon>Sarcocystidae</taxon>
        <taxon>Besnoitia</taxon>
    </lineage>
</organism>
<reference evidence="4 5" key="1">
    <citation type="submission" date="2017-09" db="EMBL/GenBank/DDBJ databases">
        <title>Genome sequencing of Besnoitia besnoiti strain Bb-Ger1.</title>
        <authorList>
            <person name="Schares G."/>
            <person name="Venepally P."/>
            <person name="Lorenzi H.A."/>
        </authorList>
    </citation>
    <scope>NUCLEOTIDE SEQUENCE [LARGE SCALE GENOMIC DNA]</scope>
    <source>
        <strain evidence="4 5">Bb-Ger1</strain>
    </source>
</reference>
<dbReference type="InterPro" id="IPR011004">
    <property type="entry name" value="Trimer_LpxA-like_sf"/>
</dbReference>
<evidence type="ECO:0000256" key="2">
    <source>
        <dbReference type="SAM" id="MobiDB-lite"/>
    </source>
</evidence>
<dbReference type="RefSeq" id="XP_029215073.1">
    <property type="nucleotide sequence ID" value="XM_029361853.1"/>
</dbReference>
<sequence>MAIQKVVEQQAEALQSRFPQREEPLQIIAVFLAPTVESMGDALRDFDSRVNLAKDFLLMSATSFVVADIRRAVAAHRERNESRRSSCDRHGREQILTQIYSSHPPTSPQRLLSDDVAFVLDGETKEIVKQTSLRSRASVGLGDVTLVEQGPASSASESFEVRYDLVDSGVSICTPTVLEMFRYSFDFMCMSRDFIPAVVSREIKLHSVFAHVLQPHRGCSAYTPFAARVSDPRSFFSLSQSVIERWSNPVVPDSVSLFLHQARLRYKGSGTYQADSVVVGKRSEVGPLSVVEAGTQVGDDATVRSSCVGAGCRIGRGAVVEGAVLLGNVQVDEGAVVRDALLFPFAHVKRSAEVQRGSLLGSHVTVGEACVVPPHMRLHVPLQASPSAERFSAGDAEAGAERQSVGIVGSDGRGCAFLLEKWRSERTKRVDHSRLAHIAPGGSIAPAIALRMPRFARNPQEEEDDAAEEDFQFRSCPSFRRVLTGLSAADVPSVTVYNEGLDDELLSLCEKYMQSSSFGEQNDLLRSIEAFLSSRKLRGKTNSPMYPARHALRAFLFQLASLGPVNKEGWKQFIEAHRVESLLISVFPLGRLTPPDYFPLWSSCLKFCETALLARAPPAAAGRGSVEAGQTQARSKADANVQTPNPLHGPSALCSLLETMHACDLLDCQATLPYWFTLMRNRGKRGKGTTLESGTSDGGAGKAKVNQETLAVTEEDEMYLRNPRLVAFCEWLRLEQMESDDEYVEPRTKEAN</sequence>
<dbReference type="GO" id="GO:0003743">
    <property type="term" value="F:translation initiation factor activity"/>
    <property type="evidence" value="ECO:0007669"/>
    <property type="project" value="UniProtKB-KW"/>
</dbReference>
<dbReference type="AlphaFoldDB" id="A0A2A9M1E4"/>
<keyword evidence="4" id="KW-0648">Protein biosynthesis</keyword>
<keyword evidence="4" id="KW-0396">Initiation factor</keyword>
<dbReference type="PANTHER" id="PTHR45887:SF1">
    <property type="entry name" value="TRANSLATION INITIATION FACTOR EIF-2B SUBUNIT EPSILON"/>
    <property type="match status" value="1"/>
</dbReference>
<dbReference type="OrthoDB" id="424572at2759"/>
<dbReference type="Pfam" id="PF25084">
    <property type="entry name" value="LbH_EIF2B"/>
    <property type="match status" value="1"/>
</dbReference>
<protein>
    <submittedName>
        <fullName evidence="4">Putative eukaryotic initiation factor-2B, epsilon subunit</fullName>
    </submittedName>
</protein>
<dbReference type="GO" id="GO:0031369">
    <property type="term" value="F:translation initiation factor binding"/>
    <property type="evidence" value="ECO:0007669"/>
    <property type="project" value="TreeGrafter"/>
</dbReference>
<gene>
    <name evidence="4" type="ORF">BESB_032610</name>
</gene>
<feature type="compositionally biased region" description="Polar residues" evidence="2">
    <location>
        <begin position="628"/>
        <end position="644"/>
    </location>
</feature>
<dbReference type="GO" id="GO:0005851">
    <property type="term" value="C:eukaryotic translation initiation factor 2B complex"/>
    <property type="evidence" value="ECO:0007669"/>
    <property type="project" value="TreeGrafter"/>
</dbReference>